<proteinExistence type="inferred from homology"/>
<dbReference type="STRING" id="574566.I0Z593"/>
<dbReference type="SUPFAM" id="SSF53756">
    <property type="entry name" value="UDP-Glycosyltransferase/glycogen phosphorylase"/>
    <property type="match status" value="1"/>
</dbReference>
<keyword evidence="13" id="KW-1185">Reference proteome</keyword>
<organism evidence="12 13">
    <name type="scientific">Coccomyxa subellipsoidea (strain C-169)</name>
    <name type="common">Green microalga</name>
    <dbReference type="NCBI Taxonomy" id="574566"/>
    <lineage>
        <taxon>Eukaryota</taxon>
        <taxon>Viridiplantae</taxon>
        <taxon>Chlorophyta</taxon>
        <taxon>core chlorophytes</taxon>
        <taxon>Trebouxiophyceae</taxon>
        <taxon>Trebouxiophyceae incertae sedis</taxon>
        <taxon>Coccomyxaceae</taxon>
        <taxon>Coccomyxa</taxon>
        <taxon>Coccomyxa subellipsoidea</taxon>
    </lineage>
</organism>
<evidence type="ECO:0000256" key="9">
    <source>
        <dbReference type="ARBA" id="ARBA00024055"/>
    </source>
</evidence>
<evidence type="ECO:0000256" key="2">
    <source>
        <dbReference type="ARBA" id="ARBA00004370"/>
    </source>
</evidence>
<dbReference type="GO" id="GO:0019375">
    <property type="term" value="P:galactolipid biosynthetic process"/>
    <property type="evidence" value="ECO:0007669"/>
    <property type="project" value="TreeGrafter"/>
</dbReference>
<dbReference type="OrthoDB" id="44480at2759"/>
<dbReference type="eggNOG" id="ENOG502QQ73">
    <property type="taxonomic scope" value="Eukaryota"/>
</dbReference>
<evidence type="ECO:0000256" key="7">
    <source>
        <dbReference type="ARBA" id="ARBA00022679"/>
    </source>
</evidence>
<comment type="caution">
    <text evidence="12">The sequence shown here is derived from an EMBL/GenBank/DDBJ whole genome shotgun (WGS) entry which is preliminary data.</text>
</comment>
<evidence type="ECO:0000256" key="4">
    <source>
        <dbReference type="ARBA" id="ARBA00022528"/>
    </source>
</evidence>
<feature type="domain" description="Glycosyl transferase family 1" evidence="11">
    <location>
        <begin position="244"/>
        <end position="383"/>
    </location>
</feature>
<dbReference type="CDD" id="cd01635">
    <property type="entry name" value="Glycosyltransferase_GTB-type"/>
    <property type="match status" value="1"/>
</dbReference>
<evidence type="ECO:0000313" key="13">
    <source>
        <dbReference type="Proteomes" id="UP000007264"/>
    </source>
</evidence>
<dbReference type="GeneID" id="17043816"/>
<keyword evidence="4" id="KW-0150">Chloroplast</keyword>
<dbReference type="InterPro" id="IPR001296">
    <property type="entry name" value="Glyco_trans_1"/>
</dbReference>
<sequence length="519" mass="58085">MTRGTSSLRTPGRHVAVITTASLPWRTGTAVNPLLRAAYLAHILKDSKVSLLVPWLAKSEQGIVYPNGITFENPEEQADWVRAWVEERTSFPCKFDIKFYPGRYDASFLSIFPVGDPTIYIPDEEADVAILEEPEHLTWFHHGRRYTEKFNHVIGIMHTNYIDYIRRGAGSAGGPLAARIVKMANWRMCDIHTHKVIKLSDAVQNLPRQSTHFVHGVSPAFLAVGDKMAAALKGSAYCFSKGAYFIGKAVWGKGYTELLDLLLAHRKAHGSNLPVDAYGTGEDSDDIKERAERYELNVSFLGARDHLDDSIHPYRVFINPSTSDVVATTSAEALAMGKWLVCPEHPSNDFFATFENTLIYHSPAEFSEQLEFAENNSPKPLKPEDRKRLTWCAHSFMRPDTENSMLADSIQVLALPSDHSKQSHGSLEISCREDATERLLDVATIEEDEWPGWLTRLKDWLAWRIIYAGNGKSLDPTCTCALSHCLLLFLFISSSVVRSYSRCIGLGAFLQHAISLASN</sequence>
<protein>
    <recommendedName>
        <fullName evidence="9">digalactosyldiacylglycerol synthase</fullName>
        <ecNumber evidence="9">2.4.1.241</ecNumber>
    </recommendedName>
</protein>
<keyword evidence="7" id="KW-0808">Transferase</keyword>
<accession>I0Z593</accession>
<dbReference type="RefSeq" id="XP_005650356.1">
    <property type="nucleotide sequence ID" value="XM_005650299.1"/>
</dbReference>
<comment type="subcellular location">
    <subcellularLocation>
        <location evidence="2">Membrane</location>
    </subcellularLocation>
    <subcellularLocation>
        <location evidence="1">Plastid</location>
        <location evidence="1">Chloroplast</location>
    </subcellularLocation>
</comment>
<evidence type="ECO:0000259" key="11">
    <source>
        <dbReference type="Pfam" id="PF00534"/>
    </source>
</evidence>
<keyword evidence="5" id="KW-0934">Plastid</keyword>
<evidence type="ECO:0000256" key="3">
    <source>
        <dbReference type="ARBA" id="ARBA00009481"/>
    </source>
</evidence>
<dbReference type="PANTHER" id="PTHR46132:SF1">
    <property type="entry name" value="DIGALACTOSYLDIACYLGLYCEROL SYNTHASE 2, CHLOROPLASTIC"/>
    <property type="match status" value="1"/>
</dbReference>
<comment type="catalytic activity">
    <reaction evidence="10">
        <text>a 1,2-diacyl-3-O-(beta-D-galactosyl)-sn-glycerol + UDP-alpha-D-galactose = a 1,2-diacyl-3-O-[alpha-D-galactosyl-(1-&gt;6)-beta-D-galactosyl]-sn-glycerol + UDP + H(+)</text>
        <dbReference type="Rhea" id="RHEA:10520"/>
        <dbReference type="ChEBI" id="CHEBI:15378"/>
        <dbReference type="ChEBI" id="CHEBI:17615"/>
        <dbReference type="ChEBI" id="CHEBI:28396"/>
        <dbReference type="ChEBI" id="CHEBI:58223"/>
        <dbReference type="ChEBI" id="CHEBI:66914"/>
        <dbReference type="EC" id="2.4.1.241"/>
    </reaction>
</comment>
<evidence type="ECO:0000256" key="5">
    <source>
        <dbReference type="ARBA" id="ARBA00022640"/>
    </source>
</evidence>
<evidence type="ECO:0000313" key="12">
    <source>
        <dbReference type="EMBL" id="EIE25812.1"/>
    </source>
</evidence>
<evidence type="ECO:0000256" key="6">
    <source>
        <dbReference type="ARBA" id="ARBA00022676"/>
    </source>
</evidence>
<dbReference type="PANTHER" id="PTHR46132">
    <property type="entry name" value="DIGALACTOSYLDIACYLGLYCEROL SYNTHASE 2, CHLOROPLASTIC"/>
    <property type="match status" value="1"/>
</dbReference>
<evidence type="ECO:0000256" key="8">
    <source>
        <dbReference type="ARBA" id="ARBA00023136"/>
    </source>
</evidence>
<dbReference type="AlphaFoldDB" id="I0Z593"/>
<dbReference type="GO" id="GO:0009707">
    <property type="term" value="C:chloroplast outer membrane"/>
    <property type="evidence" value="ECO:0007669"/>
    <property type="project" value="TreeGrafter"/>
</dbReference>
<evidence type="ECO:0000256" key="10">
    <source>
        <dbReference type="ARBA" id="ARBA00048651"/>
    </source>
</evidence>
<dbReference type="Gene3D" id="3.40.50.2000">
    <property type="entry name" value="Glycogen Phosphorylase B"/>
    <property type="match status" value="1"/>
</dbReference>
<name>I0Z593_COCSC</name>
<dbReference type="Proteomes" id="UP000007264">
    <property type="component" value="Unassembled WGS sequence"/>
</dbReference>
<keyword evidence="8" id="KW-0472">Membrane</keyword>
<evidence type="ECO:0000256" key="1">
    <source>
        <dbReference type="ARBA" id="ARBA00004229"/>
    </source>
</evidence>
<dbReference type="EC" id="2.4.1.241" evidence="9"/>
<dbReference type="InterPro" id="IPR044525">
    <property type="entry name" value="DGDG1/2"/>
</dbReference>
<gene>
    <name evidence="12" type="ORF">COCSUDRAFT_27439</name>
</gene>
<keyword evidence="6" id="KW-0328">Glycosyltransferase</keyword>
<dbReference type="EMBL" id="AGSI01000003">
    <property type="protein sequence ID" value="EIE25812.1"/>
    <property type="molecule type" value="Genomic_DNA"/>
</dbReference>
<dbReference type="KEGG" id="csl:COCSUDRAFT_27439"/>
<reference evidence="12 13" key="1">
    <citation type="journal article" date="2012" name="Genome Biol.">
        <title>The genome of the polar eukaryotic microalga coccomyxa subellipsoidea reveals traits of cold adaptation.</title>
        <authorList>
            <person name="Blanc G."/>
            <person name="Agarkova I."/>
            <person name="Grimwood J."/>
            <person name="Kuo A."/>
            <person name="Brueggeman A."/>
            <person name="Dunigan D."/>
            <person name="Gurnon J."/>
            <person name="Ladunga I."/>
            <person name="Lindquist E."/>
            <person name="Lucas S."/>
            <person name="Pangilinan J."/>
            <person name="Proschold T."/>
            <person name="Salamov A."/>
            <person name="Schmutz J."/>
            <person name="Weeks D."/>
            <person name="Yamada T."/>
            <person name="Claverie J.M."/>
            <person name="Grigoriev I."/>
            <person name="Van Etten J."/>
            <person name="Lomsadze A."/>
            <person name="Borodovsky M."/>
        </authorList>
    </citation>
    <scope>NUCLEOTIDE SEQUENCE [LARGE SCALE GENOMIC DNA]</scope>
    <source>
        <strain evidence="12 13">C-169</strain>
    </source>
</reference>
<comment type="similarity">
    <text evidence="3">Belongs to the glycosyltransferase group 1 family. Glycosyltransferase 4 subfamily.</text>
</comment>
<dbReference type="Pfam" id="PF00534">
    <property type="entry name" value="Glycos_transf_1"/>
    <property type="match status" value="1"/>
</dbReference>
<dbReference type="GO" id="GO:0046481">
    <property type="term" value="F:digalactosyldiacylglycerol synthase activity"/>
    <property type="evidence" value="ECO:0007669"/>
    <property type="project" value="UniProtKB-EC"/>
</dbReference>